<keyword evidence="1" id="KW-0812">Transmembrane</keyword>
<evidence type="ECO:0000313" key="5">
    <source>
        <dbReference type="Proteomes" id="UP000000925"/>
    </source>
</evidence>
<dbReference type="AlphaFoldDB" id="D5EMI2"/>
<feature type="domain" description="Ice-binding protein C-terminal" evidence="3">
    <location>
        <begin position="244"/>
        <end position="267"/>
    </location>
</feature>
<evidence type="ECO:0000313" key="4">
    <source>
        <dbReference type="EMBL" id="ADE53388.1"/>
    </source>
</evidence>
<evidence type="ECO:0000259" key="3">
    <source>
        <dbReference type="Pfam" id="PF07589"/>
    </source>
</evidence>
<keyword evidence="1" id="KW-0472">Membrane</keyword>
<dbReference type="NCBIfam" id="TIGR02595">
    <property type="entry name" value="PEP_CTERM"/>
    <property type="match status" value="1"/>
</dbReference>
<gene>
    <name evidence="4" type="ordered locus">Caka_0363</name>
</gene>
<name>D5EMI2_CORAD</name>
<evidence type="ECO:0000256" key="2">
    <source>
        <dbReference type="SAM" id="SignalP"/>
    </source>
</evidence>
<feature type="chain" id="PRO_5003070857" description="Ice-binding protein C-terminal domain-containing protein" evidence="2">
    <location>
        <begin position="20"/>
        <end position="268"/>
    </location>
</feature>
<sequence length="268" mass="27161">MKKVISLASLIALGGALHGQTYTTDFSAGEGYVNGNLSGQDGWLAQTQWQVDNSGSGTSGTAVGAFVRANYTGLQSTNVVGSTFTVSTTFSMASNFVATTPPDASWKRGIFYVDITSEVANSAPAGFGQTGLALNADNTTLDFLTAGGATINLGNATLYDGHTFVLTSTYTKTAADTYTVASSIDSLGDGAGAFVGSGTVVDATNGAASAVQGFFSAHPTAGPASGTDVYQGVNVDSFSATYVVPEPGTYALFAGALALGAVMIRRRK</sequence>
<dbReference type="KEGG" id="caa:Caka_0363"/>
<dbReference type="Pfam" id="PF07589">
    <property type="entry name" value="PEP-CTERM"/>
    <property type="match status" value="1"/>
</dbReference>
<keyword evidence="1" id="KW-1133">Transmembrane helix</keyword>
<dbReference type="Proteomes" id="UP000000925">
    <property type="component" value="Chromosome"/>
</dbReference>
<feature type="transmembrane region" description="Helical" evidence="1">
    <location>
        <begin position="247"/>
        <end position="264"/>
    </location>
</feature>
<dbReference type="HOGENOM" id="CLU_1037126_0_0_0"/>
<proteinExistence type="predicted"/>
<dbReference type="EMBL" id="CP001998">
    <property type="protein sequence ID" value="ADE53388.1"/>
    <property type="molecule type" value="Genomic_DNA"/>
</dbReference>
<dbReference type="InterPro" id="IPR013424">
    <property type="entry name" value="Ice-binding_C"/>
</dbReference>
<feature type="signal peptide" evidence="2">
    <location>
        <begin position="1"/>
        <end position="19"/>
    </location>
</feature>
<evidence type="ECO:0000256" key="1">
    <source>
        <dbReference type="SAM" id="Phobius"/>
    </source>
</evidence>
<organism evidence="4 5">
    <name type="scientific">Coraliomargarita akajimensis (strain DSM 45221 / IAM 15411 / JCM 23193 / KCTC 12865 / 04OKA010-24)</name>
    <dbReference type="NCBI Taxonomy" id="583355"/>
    <lineage>
        <taxon>Bacteria</taxon>
        <taxon>Pseudomonadati</taxon>
        <taxon>Verrucomicrobiota</taxon>
        <taxon>Opitutia</taxon>
        <taxon>Puniceicoccales</taxon>
        <taxon>Coraliomargaritaceae</taxon>
        <taxon>Coraliomargarita</taxon>
    </lineage>
</organism>
<dbReference type="RefSeq" id="WP_013042113.1">
    <property type="nucleotide sequence ID" value="NC_014008.1"/>
</dbReference>
<protein>
    <recommendedName>
        <fullName evidence="3">Ice-binding protein C-terminal domain-containing protein</fullName>
    </recommendedName>
</protein>
<accession>D5EMI2</accession>
<dbReference type="OrthoDB" id="9992383at2"/>
<reference evidence="4 5" key="1">
    <citation type="journal article" date="2010" name="Stand. Genomic Sci.">
        <title>Complete genome sequence of Coraliomargarita akajimensis type strain (04OKA010-24).</title>
        <authorList>
            <person name="Mavromatis K."/>
            <person name="Abt B."/>
            <person name="Brambilla E."/>
            <person name="Lapidus A."/>
            <person name="Copeland A."/>
            <person name="Deshpande S."/>
            <person name="Nolan M."/>
            <person name="Lucas S."/>
            <person name="Tice H."/>
            <person name="Cheng J.F."/>
            <person name="Han C."/>
            <person name="Detter J.C."/>
            <person name="Woyke T."/>
            <person name="Goodwin L."/>
            <person name="Pitluck S."/>
            <person name="Held B."/>
            <person name="Brettin T."/>
            <person name="Tapia R."/>
            <person name="Ivanova N."/>
            <person name="Mikhailova N."/>
            <person name="Pati A."/>
            <person name="Liolios K."/>
            <person name="Chen A."/>
            <person name="Palaniappan K."/>
            <person name="Land M."/>
            <person name="Hauser L."/>
            <person name="Chang Y.J."/>
            <person name="Jeffries C.D."/>
            <person name="Rohde M."/>
            <person name="Goker M."/>
            <person name="Bristow J."/>
            <person name="Eisen J.A."/>
            <person name="Markowitz V."/>
            <person name="Hugenholtz P."/>
            <person name="Klenk H.P."/>
            <person name="Kyrpides N.C."/>
        </authorList>
    </citation>
    <scope>NUCLEOTIDE SEQUENCE [LARGE SCALE GENOMIC DNA]</scope>
    <source>
        <strain evidence="5">DSM 45221 / IAM 15411 / JCM 23193 / KCTC 12865</strain>
    </source>
</reference>
<keyword evidence="5" id="KW-1185">Reference proteome</keyword>
<keyword evidence="2" id="KW-0732">Signal</keyword>